<feature type="compositionally biased region" description="Low complexity" evidence="1">
    <location>
        <begin position="189"/>
        <end position="201"/>
    </location>
</feature>
<proteinExistence type="predicted"/>
<feature type="region of interest" description="Disordered" evidence="1">
    <location>
        <begin position="168"/>
        <end position="213"/>
    </location>
</feature>
<reference evidence="3" key="1">
    <citation type="journal article" date="2016" name="Sci. Rep.">
        <title>Molecular characterization of firefly nuptial gifts: a multi-omics approach sheds light on postcopulatory sexual selection.</title>
        <authorList>
            <person name="Al-Wathiqui N."/>
            <person name="Fallon T.R."/>
            <person name="South A."/>
            <person name="Weng J.K."/>
            <person name="Lewis S.M."/>
        </authorList>
    </citation>
    <scope>NUCLEOTIDE SEQUENCE</scope>
</reference>
<dbReference type="InterPro" id="IPR044822">
    <property type="entry name" value="Myb_DNA-bind_4"/>
</dbReference>
<dbReference type="RefSeq" id="XP_031355900.1">
    <property type="nucleotide sequence ID" value="XM_031500040.1"/>
</dbReference>
<sequence>MMNLECEYLNTRFEITVDAETHAALMQDEEQRNNYIKRVYETSINPYTQSEEMESQPLEGKPHQWKKETIVLLIETRLSRELEFNRPTCKKKKLWQQIAKIINEKLRVNVTSDECDLKYRNLLKTYKNNKKKQQSSGESAITWEFFERFDHVLGCKAAITPAEGSLYDTLENDDSENIEPDSQPYEELPASPSTSAGSAGTDVNTQKSKKRKMQISDYLLKKLEMEDEKNKRKELFQQQKWEEEKLLKEKEINAILKLVQVLASKCET</sequence>
<dbReference type="KEGG" id="ppyr:116175675"/>
<dbReference type="RefSeq" id="XP_031349771.1">
    <property type="nucleotide sequence ID" value="XM_031493911.1"/>
</dbReference>
<dbReference type="AlphaFoldDB" id="A0A1Y1LKY1"/>
<feature type="domain" description="Myb/SANT-like DNA-binding" evidence="2">
    <location>
        <begin position="63"/>
        <end position="151"/>
    </location>
</feature>
<dbReference type="GeneID" id="116180173"/>
<dbReference type="OrthoDB" id="6346437at2759"/>
<dbReference type="KEGG" id="ppyr:116180173"/>
<protein>
    <recommendedName>
        <fullName evidence="2">Myb/SANT-like DNA-binding domain-containing protein</fullName>
    </recommendedName>
</protein>
<evidence type="ECO:0000259" key="2">
    <source>
        <dbReference type="Pfam" id="PF13837"/>
    </source>
</evidence>
<dbReference type="GeneID" id="116175675"/>
<feature type="compositionally biased region" description="Acidic residues" evidence="1">
    <location>
        <begin position="170"/>
        <end position="179"/>
    </location>
</feature>
<accession>A0A1Y1LKY1</accession>
<evidence type="ECO:0000313" key="3">
    <source>
        <dbReference type="EMBL" id="JAV74309.1"/>
    </source>
</evidence>
<dbReference type="EMBL" id="GEZM01052709">
    <property type="protein sequence ID" value="JAV74309.1"/>
    <property type="molecule type" value="Transcribed_RNA"/>
</dbReference>
<dbReference type="Pfam" id="PF13837">
    <property type="entry name" value="Myb_DNA-bind_4"/>
    <property type="match status" value="1"/>
</dbReference>
<organism evidence="3">
    <name type="scientific">Photinus pyralis</name>
    <name type="common">Common eastern firefly</name>
    <name type="synonym">Lampyris pyralis</name>
    <dbReference type="NCBI Taxonomy" id="7054"/>
    <lineage>
        <taxon>Eukaryota</taxon>
        <taxon>Metazoa</taxon>
        <taxon>Ecdysozoa</taxon>
        <taxon>Arthropoda</taxon>
        <taxon>Hexapoda</taxon>
        <taxon>Insecta</taxon>
        <taxon>Pterygota</taxon>
        <taxon>Neoptera</taxon>
        <taxon>Endopterygota</taxon>
        <taxon>Coleoptera</taxon>
        <taxon>Polyphaga</taxon>
        <taxon>Elateriformia</taxon>
        <taxon>Elateroidea</taxon>
        <taxon>Lampyridae</taxon>
        <taxon>Lampyrinae</taxon>
        <taxon>Photinus</taxon>
    </lineage>
</organism>
<evidence type="ECO:0000256" key="1">
    <source>
        <dbReference type="SAM" id="MobiDB-lite"/>
    </source>
</evidence>
<name>A0A1Y1LKY1_PHOPY</name>
<dbReference type="Gene3D" id="1.10.10.60">
    <property type="entry name" value="Homeodomain-like"/>
    <property type="match status" value="1"/>
</dbReference>